<evidence type="ECO:0000256" key="1">
    <source>
        <dbReference type="SAM" id="SignalP"/>
    </source>
</evidence>
<dbReference type="EMBL" id="VXDD01000003">
    <property type="protein sequence ID" value="KAB0301066.1"/>
    <property type="molecule type" value="Genomic_DNA"/>
</dbReference>
<dbReference type="Proteomes" id="UP000326687">
    <property type="component" value="Unassembled WGS sequence"/>
</dbReference>
<gene>
    <name evidence="2" type="ORF">F2Z80_18455</name>
</gene>
<sequence>MKRLNAIKVISLTVISGLFGNNANVYADNIISIPAKKAVVVSQKNTHPRVCYYDDKAYSLGAVLEISGVVIQCAEQNDFETNGALSWKTLEKKTSNRLVLIDRVGRVIVRLNVFSVQR</sequence>
<comment type="caution">
    <text evidence="2">The sequence shown here is derived from an EMBL/GenBank/DDBJ whole genome shotgun (WGS) entry which is preliminary data.</text>
</comment>
<feature type="signal peptide" evidence="1">
    <location>
        <begin position="1"/>
        <end position="27"/>
    </location>
</feature>
<keyword evidence="1" id="KW-0732">Signal</keyword>
<evidence type="ECO:0000313" key="2">
    <source>
        <dbReference type="EMBL" id="KAB0301066.1"/>
    </source>
</evidence>
<accession>A0A5N3S2K5</accession>
<proteinExistence type="predicted"/>
<evidence type="ECO:0000313" key="3">
    <source>
        <dbReference type="Proteomes" id="UP000326687"/>
    </source>
</evidence>
<organism evidence="2 3">
    <name type="scientific">Vibrio fortis</name>
    <dbReference type="NCBI Taxonomy" id="212667"/>
    <lineage>
        <taxon>Bacteria</taxon>
        <taxon>Pseudomonadati</taxon>
        <taxon>Pseudomonadota</taxon>
        <taxon>Gammaproteobacteria</taxon>
        <taxon>Vibrionales</taxon>
        <taxon>Vibrionaceae</taxon>
        <taxon>Vibrio</taxon>
    </lineage>
</organism>
<protein>
    <submittedName>
        <fullName evidence="2">DUF1496 domain-containing protein</fullName>
    </submittedName>
</protein>
<feature type="chain" id="PRO_5024352363" evidence="1">
    <location>
        <begin position="28"/>
        <end position="118"/>
    </location>
</feature>
<dbReference type="AlphaFoldDB" id="A0A5N3S2K5"/>
<dbReference type="InterPro" id="IPR009971">
    <property type="entry name" value="DUF1496"/>
</dbReference>
<reference evidence="2 3" key="1">
    <citation type="submission" date="2019-09" db="EMBL/GenBank/DDBJ databases">
        <title>Vibrio Fortis S7-72.</title>
        <authorList>
            <person name="Das S.K."/>
        </authorList>
    </citation>
    <scope>NUCLEOTIDE SEQUENCE [LARGE SCALE GENOMIC DNA]</scope>
    <source>
        <strain evidence="2 3">S7-72</strain>
    </source>
</reference>
<dbReference type="Pfam" id="PF07383">
    <property type="entry name" value="DUF1496"/>
    <property type="match status" value="1"/>
</dbReference>
<name>A0A5N3S2K5_9VIBR</name>